<dbReference type="InParanoid" id="A0A543ATN5"/>
<organism evidence="2 3">
    <name type="scientific">Stackebrandtia endophytica</name>
    <dbReference type="NCBI Taxonomy" id="1496996"/>
    <lineage>
        <taxon>Bacteria</taxon>
        <taxon>Bacillati</taxon>
        <taxon>Actinomycetota</taxon>
        <taxon>Actinomycetes</taxon>
        <taxon>Glycomycetales</taxon>
        <taxon>Glycomycetaceae</taxon>
        <taxon>Stackebrandtia</taxon>
    </lineage>
</organism>
<protein>
    <submittedName>
        <fullName evidence="2">Helix-turn-helix protein</fullName>
    </submittedName>
</protein>
<dbReference type="Proteomes" id="UP000317043">
    <property type="component" value="Unassembled WGS sequence"/>
</dbReference>
<dbReference type="SUPFAM" id="SSF47413">
    <property type="entry name" value="lambda repressor-like DNA-binding domains"/>
    <property type="match status" value="1"/>
</dbReference>
<comment type="caution">
    <text evidence="2">The sequence shown here is derived from an EMBL/GenBank/DDBJ whole genome shotgun (WGS) entry which is preliminary data.</text>
</comment>
<feature type="domain" description="HTH cro/C1-type" evidence="1">
    <location>
        <begin position="50"/>
        <end position="104"/>
    </location>
</feature>
<proteinExistence type="predicted"/>
<dbReference type="SMART" id="SM00530">
    <property type="entry name" value="HTH_XRE"/>
    <property type="match status" value="1"/>
</dbReference>
<dbReference type="Gene3D" id="1.10.260.40">
    <property type="entry name" value="lambda repressor-like DNA-binding domains"/>
    <property type="match status" value="1"/>
</dbReference>
<reference evidence="2 3" key="1">
    <citation type="submission" date="2019-06" db="EMBL/GenBank/DDBJ databases">
        <title>Sequencing the genomes of 1000 actinobacteria strains.</title>
        <authorList>
            <person name="Klenk H.-P."/>
        </authorList>
    </citation>
    <scope>NUCLEOTIDE SEQUENCE [LARGE SCALE GENOMIC DNA]</scope>
    <source>
        <strain evidence="2 3">DSM 45928</strain>
    </source>
</reference>
<dbReference type="PROSITE" id="PS50943">
    <property type="entry name" value="HTH_CROC1"/>
    <property type="match status" value="1"/>
</dbReference>
<evidence type="ECO:0000313" key="2">
    <source>
        <dbReference type="EMBL" id="TQL75953.1"/>
    </source>
</evidence>
<evidence type="ECO:0000259" key="1">
    <source>
        <dbReference type="PROSITE" id="PS50943"/>
    </source>
</evidence>
<dbReference type="OrthoDB" id="4285266at2"/>
<accession>A0A543ATN5</accession>
<sequence>MGMKRMPFPMHQSACTSFCAPVHCHVTLSNMGTTEVRGPTLAKWRLGREMQKLREDAGLSPAEAGALIGVVRQTISRMERGAVAVRSERIETLCNRYGASTETISALTAMAVRVNERGWWERYKGGVRQAFRMYAESEPEARSIDTYEPEFLPGLVQTPEYTRQLHIDPRDDADLIVGARVNRQKRVFRSDGPRMRILIGSGAMRLLGDLPPEVRIEQAARLREINRYEQVDIGIGTRLTAALGVPFALARFEDDFAFVYMDALDGCRYESAPDILSNYQASFERAWGSATPVERFVDEQEWLA</sequence>
<dbReference type="AlphaFoldDB" id="A0A543ATN5"/>
<dbReference type="InterPro" id="IPR043917">
    <property type="entry name" value="DUF5753"/>
</dbReference>
<keyword evidence="3" id="KW-1185">Reference proteome</keyword>
<dbReference type="EMBL" id="VFOW01000001">
    <property type="protein sequence ID" value="TQL75953.1"/>
    <property type="molecule type" value="Genomic_DNA"/>
</dbReference>
<dbReference type="InterPro" id="IPR010982">
    <property type="entry name" value="Lambda_DNA-bd_dom_sf"/>
</dbReference>
<dbReference type="Pfam" id="PF13560">
    <property type="entry name" value="HTH_31"/>
    <property type="match status" value="1"/>
</dbReference>
<dbReference type="Pfam" id="PF19054">
    <property type="entry name" value="DUF5753"/>
    <property type="match status" value="1"/>
</dbReference>
<name>A0A543ATN5_9ACTN</name>
<dbReference type="CDD" id="cd00093">
    <property type="entry name" value="HTH_XRE"/>
    <property type="match status" value="1"/>
</dbReference>
<dbReference type="GO" id="GO:0003677">
    <property type="term" value="F:DNA binding"/>
    <property type="evidence" value="ECO:0007669"/>
    <property type="project" value="InterPro"/>
</dbReference>
<evidence type="ECO:0000313" key="3">
    <source>
        <dbReference type="Proteomes" id="UP000317043"/>
    </source>
</evidence>
<gene>
    <name evidence="2" type="ORF">FB566_1471</name>
</gene>
<dbReference type="InterPro" id="IPR001387">
    <property type="entry name" value="Cro/C1-type_HTH"/>
</dbReference>